<accession>A0A9X1UVP1</accession>
<reference evidence="1" key="1">
    <citation type="submission" date="2021-12" db="EMBL/GenBank/DDBJ databases">
        <title>Description of Gramella crocea sp. nov., a new bacterium isolated from activated sludge.</title>
        <authorList>
            <person name="Zhang X."/>
        </authorList>
    </citation>
    <scope>NUCLEOTIDE SEQUENCE</scope>
    <source>
        <strain evidence="1">YB25</strain>
    </source>
</reference>
<gene>
    <name evidence="1" type="ORF">LU635_05685</name>
</gene>
<organism evidence="1 2">
    <name type="scientific">Christiangramia crocea</name>
    <dbReference type="NCBI Taxonomy" id="2904124"/>
    <lineage>
        <taxon>Bacteria</taxon>
        <taxon>Pseudomonadati</taxon>
        <taxon>Bacteroidota</taxon>
        <taxon>Flavobacteriia</taxon>
        <taxon>Flavobacteriales</taxon>
        <taxon>Flavobacteriaceae</taxon>
        <taxon>Christiangramia</taxon>
    </lineage>
</organism>
<dbReference type="Proteomes" id="UP001139344">
    <property type="component" value="Unassembled WGS sequence"/>
</dbReference>
<evidence type="ECO:0000313" key="1">
    <source>
        <dbReference type="EMBL" id="MCG9971123.1"/>
    </source>
</evidence>
<comment type="caution">
    <text evidence="1">The sequence shown here is derived from an EMBL/GenBank/DDBJ whole genome shotgun (WGS) entry which is preliminary data.</text>
</comment>
<evidence type="ECO:0008006" key="3">
    <source>
        <dbReference type="Google" id="ProtNLM"/>
    </source>
</evidence>
<keyword evidence="2" id="KW-1185">Reference proteome</keyword>
<evidence type="ECO:0000313" key="2">
    <source>
        <dbReference type="Proteomes" id="UP001139344"/>
    </source>
</evidence>
<sequence length="131" mass="15380">MKKDIEIPQVKEVYVAAVKEFNEEFQSDEWNVYLINNSEIELEMVLIVSRGYDKKRETSVMRHKIEKLPSKNFAKVEFIQDEVLALNNEFRISYFSDSKMFDKKFTFKKDSIKERALGEIPLIPRPGILAG</sequence>
<proteinExistence type="predicted"/>
<dbReference type="AlphaFoldDB" id="A0A9X1UVP1"/>
<dbReference type="EMBL" id="JAJSON010000015">
    <property type="protein sequence ID" value="MCG9971123.1"/>
    <property type="molecule type" value="Genomic_DNA"/>
</dbReference>
<protein>
    <recommendedName>
        <fullName evidence="3">Phenylalanyl-tRNA synthetase subunit alpha</fullName>
    </recommendedName>
</protein>
<dbReference type="RefSeq" id="WP_240097102.1">
    <property type="nucleotide sequence ID" value="NZ_JAJSON010000015.1"/>
</dbReference>
<name>A0A9X1UVP1_9FLAO</name>